<evidence type="ECO:0000313" key="1">
    <source>
        <dbReference type="EMBL" id="KAI3691270.1"/>
    </source>
</evidence>
<evidence type="ECO:0000313" key="2">
    <source>
        <dbReference type="Proteomes" id="UP001055811"/>
    </source>
</evidence>
<sequence>MLEGDFYNLLVQQGHIQTFKTEVVALLDSINYWNNRGIPRRDVDLEFIMEAWVPQQSGPLGDCAEFGSQAFANYNALPLYAHLVSYVLTLSTVVS</sequence>
<comment type="caution">
    <text evidence="1">The sequence shown here is derived from an EMBL/GenBank/DDBJ whole genome shotgun (WGS) entry which is preliminary data.</text>
</comment>
<accession>A0ACB8Z4Y1</accession>
<dbReference type="Proteomes" id="UP001055811">
    <property type="component" value="Linkage Group LG09"/>
</dbReference>
<name>A0ACB8Z4Y1_CICIN</name>
<reference evidence="2" key="1">
    <citation type="journal article" date="2022" name="Mol. Ecol. Resour.">
        <title>The genomes of chicory, endive, great burdock and yacon provide insights into Asteraceae palaeo-polyploidization history and plant inulin production.</title>
        <authorList>
            <person name="Fan W."/>
            <person name="Wang S."/>
            <person name="Wang H."/>
            <person name="Wang A."/>
            <person name="Jiang F."/>
            <person name="Liu H."/>
            <person name="Zhao H."/>
            <person name="Xu D."/>
            <person name="Zhang Y."/>
        </authorList>
    </citation>
    <scope>NUCLEOTIDE SEQUENCE [LARGE SCALE GENOMIC DNA]</scope>
    <source>
        <strain evidence="2">cv. Punajuju</strain>
    </source>
</reference>
<proteinExistence type="predicted"/>
<protein>
    <submittedName>
        <fullName evidence="1">Uncharacterized protein</fullName>
    </submittedName>
</protein>
<dbReference type="EMBL" id="CM042017">
    <property type="protein sequence ID" value="KAI3691270.1"/>
    <property type="molecule type" value="Genomic_DNA"/>
</dbReference>
<gene>
    <name evidence="1" type="ORF">L2E82_49538</name>
</gene>
<reference evidence="1 2" key="2">
    <citation type="journal article" date="2022" name="Mol. Ecol. Resour.">
        <title>The genomes of chicory, endive, great burdock and yacon provide insights into Asteraceae paleo-polyploidization history and plant inulin production.</title>
        <authorList>
            <person name="Fan W."/>
            <person name="Wang S."/>
            <person name="Wang H."/>
            <person name="Wang A."/>
            <person name="Jiang F."/>
            <person name="Liu H."/>
            <person name="Zhao H."/>
            <person name="Xu D."/>
            <person name="Zhang Y."/>
        </authorList>
    </citation>
    <scope>NUCLEOTIDE SEQUENCE [LARGE SCALE GENOMIC DNA]</scope>
    <source>
        <strain evidence="2">cv. Punajuju</strain>
        <tissue evidence="1">Leaves</tissue>
    </source>
</reference>
<keyword evidence="2" id="KW-1185">Reference proteome</keyword>
<organism evidence="1 2">
    <name type="scientific">Cichorium intybus</name>
    <name type="common">Chicory</name>
    <dbReference type="NCBI Taxonomy" id="13427"/>
    <lineage>
        <taxon>Eukaryota</taxon>
        <taxon>Viridiplantae</taxon>
        <taxon>Streptophyta</taxon>
        <taxon>Embryophyta</taxon>
        <taxon>Tracheophyta</taxon>
        <taxon>Spermatophyta</taxon>
        <taxon>Magnoliopsida</taxon>
        <taxon>eudicotyledons</taxon>
        <taxon>Gunneridae</taxon>
        <taxon>Pentapetalae</taxon>
        <taxon>asterids</taxon>
        <taxon>campanulids</taxon>
        <taxon>Asterales</taxon>
        <taxon>Asteraceae</taxon>
        <taxon>Cichorioideae</taxon>
        <taxon>Cichorieae</taxon>
        <taxon>Cichoriinae</taxon>
        <taxon>Cichorium</taxon>
    </lineage>
</organism>